<reference evidence="2 3" key="1">
    <citation type="journal article" date="2020" name="Phytopathology">
        <title>Genome Sequence Resources of Colletotrichum truncatum, C. plurivorum, C. musicola, and C. sojae: Four Species Pathogenic to Soybean (Glycine max).</title>
        <authorList>
            <person name="Rogerio F."/>
            <person name="Boufleur T.R."/>
            <person name="Ciampi-Guillardi M."/>
            <person name="Sukno S.A."/>
            <person name="Thon M.R."/>
            <person name="Massola Junior N.S."/>
            <person name="Baroncelli R."/>
        </authorList>
    </citation>
    <scope>NUCLEOTIDE SEQUENCE [LARGE SCALE GENOMIC DNA]</scope>
    <source>
        <strain evidence="2 3">LFN0009</strain>
    </source>
</reference>
<proteinExistence type="predicted"/>
<keyword evidence="3" id="KW-1185">Reference proteome</keyword>
<protein>
    <submittedName>
        <fullName evidence="2">Uncharacterized protein</fullName>
    </submittedName>
</protein>
<comment type="caution">
    <text evidence="2">The sequence shown here is derived from an EMBL/GenBank/DDBJ whole genome shotgun (WGS) entry which is preliminary data.</text>
</comment>
<organism evidence="2 3">
    <name type="scientific">Colletotrichum sojae</name>
    <dbReference type="NCBI Taxonomy" id="2175907"/>
    <lineage>
        <taxon>Eukaryota</taxon>
        <taxon>Fungi</taxon>
        <taxon>Dikarya</taxon>
        <taxon>Ascomycota</taxon>
        <taxon>Pezizomycotina</taxon>
        <taxon>Sordariomycetes</taxon>
        <taxon>Hypocreomycetidae</taxon>
        <taxon>Glomerellales</taxon>
        <taxon>Glomerellaceae</taxon>
        <taxon>Colletotrichum</taxon>
        <taxon>Colletotrichum orchidearum species complex</taxon>
    </lineage>
</organism>
<dbReference type="Proteomes" id="UP000652219">
    <property type="component" value="Unassembled WGS sequence"/>
</dbReference>
<name>A0A8H6MSN0_9PEZI</name>
<evidence type="ECO:0000313" key="3">
    <source>
        <dbReference type="Proteomes" id="UP000652219"/>
    </source>
</evidence>
<dbReference type="AlphaFoldDB" id="A0A8H6MSN0"/>
<accession>A0A8H6MSN0</accession>
<dbReference type="EMBL" id="WIGN01000132">
    <property type="protein sequence ID" value="KAF6807677.1"/>
    <property type="molecule type" value="Genomic_DNA"/>
</dbReference>
<feature type="region of interest" description="Disordered" evidence="1">
    <location>
        <begin position="1"/>
        <end position="33"/>
    </location>
</feature>
<evidence type="ECO:0000256" key="1">
    <source>
        <dbReference type="SAM" id="MobiDB-lite"/>
    </source>
</evidence>
<evidence type="ECO:0000313" key="2">
    <source>
        <dbReference type="EMBL" id="KAF6807677.1"/>
    </source>
</evidence>
<gene>
    <name evidence="2" type="ORF">CSOJ01_08041</name>
</gene>
<sequence>MGSDAAVIPQEEISDLAGFDGHAGKPSPDQDAAPALRLEHCEVLASPGLRDSWPWKSPNWRPGEGLGEAGYLTALHGSGGVIGVEEFHWAGEGPTQGTTRRDKDTCPSARRLSRYATMEGLRAAAVKVKRERDH</sequence>